<sequence length="106" mass="12758">MSRRRAIRPDDLPLLLSPPKNPKGFTKPYFDPDFEIYRSVAKAVPNEEVTLGLEKKCKEMHKDMNLLLKKISKRQELERKYDRIENKIKDMDREIEELHSQLREKY</sequence>
<reference evidence="3" key="1">
    <citation type="journal article" date="2020" name="Nature">
        <title>Giant virus diversity and host interactions through global metagenomics.</title>
        <authorList>
            <person name="Schulz F."/>
            <person name="Roux S."/>
            <person name="Paez-Espino D."/>
            <person name="Jungbluth S."/>
            <person name="Walsh D.A."/>
            <person name="Denef V.J."/>
            <person name="McMahon K.D."/>
            <person name="Konstantinidis K.T."/>
            <person name="Eloe-Fadrosh E.A."/>
            <person name="Kyrpides N.C."/>
            <person name="Woyke T."/>
        </authorList>
    </citation>
    <scope>NUCLEOTIDE SEQUENCE</scope>
    <source>
        <strain evidence="3">GVMAG-M-3300023179-107</strain>
    </source>
</reference>
<feature type="coiled-coil region" evidence="1">
    <location>
        <begin position="67"/>
        <end position="101"/>
    </location>
</feature>
<evidence type="ECO:0000256" key="2">
    <source>
        <dbReference type="SAM" id="MobiDB-lite"/>
    </source>
</evidence>
<evidence type="ECO:0000313" key="3">
    <source>
        <dbReference type="EMBL" id="QHT22171.1"/>
    </source>
</evidence>
<dbReference type="AlphaFoldDB" id="A0A6C0E0N3"/>
<name>A0A6C0E0N3_9ZZZZ</name>
<keyword evidence="1" id="KW-0175">Coiled coil</keyword>
<organism evidence="3">
    <name type="scientific">viral metagenome</name>
    <dbReference type="NCBI Taxonomy" id="1070528"/>
    <lineage>
        <taxon>unclassified sequences</taxon>
        <taxon>metagenomes</taxon>
        <taxon>organismal metagenomes</taxon>
    </lineage>
</organism>
<protein>
    <submittedName>
        <fullName evidence="3">Uncharacterized protein</fullName>
    </submittedName>
</protein>
<dbReference type="EMBL" id="MN739708">
    <property type="protein sequence ID" value="QHT22171.1"/>
    <property type="molecule type" value="Genomic_DNA"/>
</dbReference>
<feature type="region of interest" description="Disordered" evidence="2">
    <location>
        <begin position="1"/>
        <end position="23"/>
    </location>
</feature>
<proteinExistence type="predicted"/>
<evidence type="ECO:0000256" key="1">
    <source>
        <dbReference type="SAM" id="Coils"/>
    </source>
</evidence>
<accession>A0A6C0E0N3</accession>